<dbReference type="CDD" id="cd05471">
    <property type="entry name" value="pepsin_like"/>
    <property type="match status" value="1"/>
</dbReference>
<dbReference type="FunFam" id="2.40.70.10:FF:000179">
    <property type="entry name" value="ASpartyl Protease"/>
    <property type="match status" value="1"/>
</dbReference>
<dbReference type="Proteomes" id="UP000005237">
    <property type="component" value="Unassembled WGS sequence"/>
</dbReference>
<dbReference type="SUPFAM" id="SSF50630">
    <property type="entry name" value="Acid proteases"/>
    <property type="match status" value="1"/>
</dbReference>
<evidence type="ECO:0000256" key="1">
    <source>
        <dbReference type="ARBA" id="ARBA00004613"/>
    </source>
</evidence>
<evidence type="ECO:0000256" key="11">
    <source>
        <dbReference type="PIRSR" id="PIRSR601461-1"/>
    </source>
</evidence>
<dbReference type="OMA" id="VEAGYWM"/>
<dbReference type="Gene3D" id="2.40.70.10">
    <property type="entry name" value="Acid Proteases"/>
    <property type="match status" value="2"/>
</dbReference>
<dbReference type="PANTHER" id="PTHR47966">
    <property type="entry name" value="BETA-SITE APP-CLEAVING ENZYME, ISOFORM A-RELATED"/>
    <property type="match status" value="1"/>
</dbReference>
<keyword evidence="6 13" id="KW-0064">Aspartyl protease</keyword>
<organism evidence="16 17">
    <name type="scientific">Caenorhabditis japonica</name>
    <dbReference type="NCBI Taxonomy" id="281687"/>
    <lineage>
        <taxon>Eukaryota</taxon>
        <taxon>Metazoa</taxon>
        <taxon>Ecdysozoa</taxon>
        <taxon>Nematoda</taxon>
        <taxon>Chromadorea</taxon>
        <taxon>Rhabditida</taxon>
        <taxon>Rhabditina</taxon>
        <taxon>Rhabditomorpha</taxon>
        <taxon>Rhabditoidea</taxon>
        <taxon>Rhabditidae</taxon>
        <taxon>Peloderinae</taxon>
        <taxon>Caenorhabditis</taxon>
    </lineage>
</organism>
<protein>
    <submittedName>
        <fullName evidence="16">Peptidase A1 domain-containing protein</fullName>
    </submittedName>
</protein>
<evidence type="ECO:0000256" key="13">
    <source>
        <dbReference type="RuleBase" id="RU000454"/>
    </source>
</evidence>
<dbReference type="EnsemblMetazoa" id="CJA15904.1">
    <property type="protein sequence ID" value="CJA15904.1"/>
    <property type="gene ID" value="WBGene00135108"/>
</dbReference>
<keyword evidence="3" id="KW-0964">Secreted</keyword>
<dbReference type="InterPro" id="IPR001969">
    <property type="entry name" value="Aspartic_peptidase_AS"/>
</dbReference>
<keyword evidence="4 13" id="KW-0645">Protease</keyword>
<dbReference type="InterPro" id="IPR021109">
    <property type="entry name" value="Peptidase_aspartic_dom_sf"/>
</dbReference>
<feature type="domain" description="Peptidase A1" evidence="15">
    <location>
        <begin position="62"/>
        <end position="380"/>
    </location>
</feature>
<name>A0A8R1DZZ0_CAEJA</name>
<keyword evidence="10" id="KW-0325">Glycoprotein</keyword>
<keyword evidence="7 13" id="KW-0378">Hydrolase</keyword>
<dbReference type="AlphaFoldDB" id="A0A8R1DZZ0"/>
<dbReference type="InterPro" id="IPR034164">
    <property type="entry name" value="Pepsin-like_dom"/>
</dbReference>
<dbReference type="PRINTS" id="PR00792">
    <property type="entry name" value="PEPSIN"/>
</dbReference>
<dbReference type="GO" id="GO:0004190">
    <property type="term" value="F:aspartic-type endopeptidase activity"/>
    <property type="evidence" value="ECO:0007669"/>
    <property type="project" value="UniProtKB-KW"/>
</dbReference>
<evidence type="ECO:0000256" key="3">
    <source>
        <dbReference type="ARBA" id="ARBA00022525"/>
    </source>
</evidence>
<dbReference type="Pfam" id="PF00026">
    <property type="entry name" value="Asp"/>
    <property type="match status" value="1"/>
</dbReference>
<evidence type="ECO:0000256" key="7">
    <source>
        <dbReference type="ARBA" id="ARBA00022801"/>
    </source>
</evidence>
<feature type="signal peptide" evidence="14">
    <location>
        <begin position="1"/>
        <end position="19"/>
    </location>
</feature>
<dbReference type="GO" id="GO:0005576">
    <property type="term" value="C:extracellular region"/>
    <property type="evidence" value="ECO:0007669"/>
    <property type="project" value="UniProtKB-SubCell"/>
</dbReference>
<keyword evidence="17" id="KW-1185">Reference proteome</keyword>
<sequence>MKFGLVLYLLGVFGSFVWAKYQVRVQRAPIVKHATQQYGLRRFDRFGLVQHQHVADFRDFAYFGNITLGTPEQTFLVVLDTGSSNVWVPDNSCGVNDQFSACKHKNKYVATESDSYEKDGRQFSIQYGTGSASGYFGKDTLCFSDTTLCIKSQVFGQATHLAPFFGHQEIDGILGLGFTELAVNRAPPPFVNAVDQGLVDEPIFTVYLEHHGINRAASGGYFTYGGEDPEHCGEIITWVPLSRASYWQFRLDAIGIDSVTEHTTGWEVISDTGTSFIGGPGNVIQDIAKRYGAKYDEFSDSYVVPCSKVKDLPPLKLKINDLEFEIQAINLVAYADATECDLTLFDMYGGGFGPSWILGDPFIRQFCNIHDVKNRRIGLAPSKQPEDVTF</sequence>
<evidence type="ECO:0000313" key="16">
    <source>
        <dbReference type="EnsemblMetazoa" id="CJA15904.1"/>
    </source>
</evidence>
<proteinExistence type="inferred from homology"/>
<dbReference type="PANTHER" id="PTHR47966:SF44">
    <property type="entry name" value="PEPTIDASE A1 DOMAIN-CONTAINING PROTEIN"/>
    <property type="match status" value="1"/>
</dbReference>
<comment type="subcellular location">
    <subcellularLocation>
        <location evidence="1">Secreted</location>
    </subcellularLocation>
</comment>
<dbReference type="InterPro" id="IPR033121">
    <property type="entry name" value="PEPTIDASE_A1"/>
</dbReference>
<evidence type="ECO:0000256" key="8">
    <source>
        <dbReference type="ARBA" id="ARBA00023145"/>
    </source>
</evidence>
<reference evidence="16" key="2">
    <citation type="submission" date="2022-06" db="UniProtKB">
        <authorList>
            <consortium name="EnsemblMetazoa"/>
        </authorList>
    </citation>
    <scope>IDENTIFICATION</scope>
    <source>
        <strain evidence="16">DF5081</strain>
    </source>
</reference>
<keyword evidence="5 14" id="KW-0732">Signal</keyword>
<dbReference type="GO" id="GO:0005764">
    <property type="term" value="C:lysosome"/>
    <property type="evidence" value="ECO:0007669"/>
    <property type="project" value="TreeGrafter"/>
</dbReference>
<feature type="active site" evidence="11">
    <location>
        <position position="271"/>
    </location>
</feature>
<evidence type="ECO:0000256" key="9">
    <source>
        <dbReference type="ARBA" id="ARBA00023157"/>
    </source>
</evidence>
<evidence type="ECO:0000256" key="10">
    <source>
        <dbReference type="ARBA" id="ARBA00023180"/>
    </source>
</evidence>
<evidence type="ECO:0000256" key="14">
    <source>
        <dbReference type="SAM" id="SignalP"/>
    </source>
</evidence>
<feature type="chain" id="PRO_5035841099" evidence="14">
    <location>
        <begin position="20"/>
        <end position="390"/>
    </location>
</feature>
<evidence type="ECO:0000256" key="5">
    <source>
        <dbReference type="ARBA" id="ARBA00022729"/>
    </source>
</evidence>
<feature type="active site" evidence="11">
    <location>
        <position position="80"/>
    </location>
</feature>
<dbReference type="InterPro" id="IPR001461">
    <property type="entry name" value="Aspartic_peptidase_A1"/>
</dbReference>
<keyword evidence="9 12" id="KW-1015">Disulfide bond</keyword>
<evidence type="ECO:0000313" key="17">
    <source>
        <dbReference type="Proteomes" id="UP000005237"/>
    </source>
</evidence>
<feature type="disulfide bond" evidence="12">
    <location>
        <begin position="93"/>
        <end position="102"/>
    </location>
</feature>
<accession>A0A8R1DZZ0</accession>
<evidence type="ECO:0000256" key="2">
    <source>
        <dbReference type="ARBA" id="ARBA00007447"/>
    </source>
</evidence>
<keyword evidence="8" id="KW-0865">Zymogen</keyword>
<evidence type="ECO:0000256" key="4">
    <source>
        <dbReference type="ARBA" id="ARBA00022670"/>
    </source>
</evidence>
<dbReference type="PROSITE" id="PS00141">
    <property type="entry name" value="ASP_PROTEASE"/>
    <property type="match status" value="1"/>
</dbReference>
<reference evidence="17" key="1">
    <citation type="submission" date="2010-08" db="EMBL/GenBank/DDBJ databases">
        <authorList>
            <consortium name="Caenorhabditis japonica Sequencing Consortium"/>
            <person name="Wilson R.K."/>
        </authorList>
    </citation>
    <scope>NUCLEOTIDE SEQUENCE [LARGE SCALE GENOMIC DNA]</scope>
    <source>
        <strain evidence="17">DF5081</strain>
    </source>
</reference>
<dbReference type="FunFam" id="2.40.70.10:FF:000058">
    <property type="entry name" value="ASpartyl Protease"/>
    <property type="match status" value="1"/>
</dbReference>
<evidence type="ECO:0000256" key="12">
    <source>
        <dbReference type="PIRSR" id="PIRSR601461-2"/>
    </source>
</evidence>
<evidence type="ECO:0000256" key="6">
    <source>
        <dbReference type="ARBA" id="ARBA00022750"/>
    </source>
</evidence>
<evidence type="ECO:0000259" key="15">
    <source>
        <dbReference type="PROSITE" id="PS51767"/>
    </source>
</evidence>
<comment type="similarity">
    <text evidence="2 13">Belongs to the peptidase A1 family.</text>
</comment>
<dbReference type="GO" id="GO:0006508">
    <property type="term" value="P:proteolysis"/>
    <property type="evidence" value="ECO:0007669"/>
    <property type="project" value="UniProtKB-KW"/>
</dbReference>
<dbReference type="PROSITE" id="PS51767">
    <property type="entry name" value="PEPTIDASE_A1"/>
    <property type="match status" value="1"/>
</dbReference>